<dbReference type="Gene3D" id="3.40.50.300">
    <property type="entry name" value="P-loop containing nucleotide triphosphate hydrolases"/>
    <property type="match status" value="1"/>
</dbReference>
<keyword evidence="1" id="KW-1188">Viral release from host cell</keyword>
<dbReference type="Gene3D" id="3.30.420.240">
    <property type="match status" value="1"/>
</dbReference>
<dbReference type="AlphaFoldDB" id="A0A7D5SN66"/>
<dbReference type="KEGG" id="acog:HWD57_10955"/>
<organism evidence="3 4">
    <name type="scientific">Candidatus Accumulibacter cognatus</name>
    <dbReference type="NCBI Taxonomy" id="2954383"/>
    <lineage>
        <taxon>Bacteria</taxon>
        <taxon>Pseudomonadati</taxon>
        <taxon>Pseudomonadota</taxon>
        <taxon>Betaproteobacteria</taxon>
        <taxon>Candidatus Accumulibacter</taxon>
    </lineage>
</organism>
<evidence type="ECO:0000259" key="2">
    <source>
        <dbReference type="Pfam" id="PF17289"/>
    </source>
</evidence>
<evidence type="ECO:0000313" key="3">
    <source>
        <dbReference type="EMBL" id="QLH50241.1"/>
    </source>
</evidence>
<dbReference type="Pfam" id="PF17289">
    <property type="entry name" value="Terminase_6C"/>
    <property type="match status" value="1"/>
</dbReference>
<evidence type="ECO:0000313" key="4">
    <source>
        <dbReference type="Proteomes" id="UP000509684"/>
    </source>
</evidence>
<dbReference type="Proteomes" id="UP000509684">
    <property type="component" value="Chromosome"/>
</dbReference>
<dbReference type="InterPro" id="IPR035421">
    <property type="entry name" value="Terminase_6C"/>
</dbReference>
<name>A0A7D5SN66_9PROT</name>
<accession>A0A7D5SN66</accession>
<proteinExistence type="predicted"/>
<dbReference type="InterPro" id="IPR027417">
    <property type="entry name" value="P-loop_NTPase"/>
</dbReference>
<reference evidence="3 4" key="1">
    <citation type="journal article" date="2019" name="Microbiome">
        <title>Annotated bacterial chromosomes from frame-shift-corrected long-read metagenomic data.</title>
        <authorList>
            <person name="Arumugam K."/>
            <person name="Bagci C."/>
            <person name="Bessarab I."/>
            <person name="Beier S."/>
            <person name="Buchfink B."/>
            <person name="Gorska A."/>
            <person name="Qiu G."/>
            <person name="Huson D.H."/>
            <person name="Williams R.B.H."/>
        </authorList>
    </citation>
    <scope>NUCLEOTIDE SEQUENCE [LARGE SCALE GENOMIC DNA]</scope>
    <source>
        <strain evidence="3">SSA1</strain>
    </source>
</reference>
<sequence>MFARQTGKTFTTTLEIVLDCLKAEAAGRRAKWIILSRGERQAREAMDEGVKKHLSAFKIAVQESEFDFSPDVRALDVTLPGGSQIIALPANADTARGFSANVFLDEFAIHKDSRAIWGALFPVISAGHKIRVTSTPKGKGNKFYELMTSDDPLWSRHRVDIQQAVAEGLPRDIELLRRGLNDPDLWAQEYELAWLDEASNWLSYDLINAAEATGAGDPDHYQGGPCFAGVDIAARNDLFVIWVLEAVGDVLWTREVIVRRRISFAEQDALLDGVFLRYRIVRAAMDQTGMGEKPVEDAQRRHGTMRVEGVLFTAAHKQLLAGLGKQAFEDRRIRIPEGDYALRADLHSLKKAASATGAPRFLVDGEGDGHADRAWACFLACHAASDPSLACTGFQSVPRRGLADEGADDAEYPTRRML</sequence>
<dbReference type="EMBL" id="CP058708">
    <property type="protein sequence ID" value="QLH50241.1"/>
    <property type="molecule type" value="Genomic_DNA"/>
</dbReference>
<evidence type="ECO:0000256" key="1">
    <source>
        <dbReference type="ARBA" id="ARBA00022612"/>
    </source>
</evidence>
<dbReference type="Pfam" id="PF03237">
    <property type="entry name" value="Terminase_6N"/>
    <property type="match status" value="1"/>
</dbReference>
<feature type="domain" description="Terminase large subunit gp17-like C-terminal" evidence="2">
    <location>
        <begin position="229"/>
        <end position="382"/>
    </location>
</feature>
<protein>
    <submittedName>
        <fullName evidence="3">Terminase</fullName>
    </submittedName>
</protein>
<gene>
    <name evidence="3" type="ORF">HWD57_10955</name>
</gene>